<keyword evidence="5" id="KW-0479">Metal-binding</keyword>
<evidence type="ECO:0000256" key="6">
    <source>
        <dbReference type="SAM" id="MobiDB-lite"/>
    </source>
</evidence>
<dbReference type="PANTHER" id="PTHR23407">
    <property type="entry name" value="ATPASE INHIBITOR/5-FORMYLTETRAHYDROFOLATE CYCLO-LIGASE"/>
    <property type="match status" value="1"/>
</dbReference>
<comment type="catalytic activity">
    <reaction evidence="5">
        <text>(6S)-5-formyl-5,6,7,8-tetrahydrofolate + ATP = (6R)-5,10-methenyltetrahydrofolate + ADP + phosphate</text>
        <dbReference type="Rhea" id="RHEA:10488"/>
        <dbReference type="ChEBI" id="CHEBI:30616"/>
        <dbReference type="ChEBI" id="CHEBI:43474"/>
        <dbReference type="ChEBI" id="CHEBI:57455"/>
        <dbReference type="ChEBI" id="CHEBI:57457"/>
        <dbReference type="ChEBI" id="CHEBI:456216"/>
        <dbReference type="EC" id="6.3.3.2"/>
    </reaction>
</comment>
<dbReference type="SUPFAM" id="SSF100950">
    <property type="entry name" value="NagB/RpiA/CoA transferase-like"/>
    <property type="match status" value="1"/>
</dbReference>
<evidence type="ECO:0000313" key="8">
    <source>
        <dbReference type="Proteomes" id="UP000823854"/>
    </source>
</evidence>
<comment type="similarity">
    <text evidence="1 5">Belongs to the 5-formyltetrahydrofolate cyclo-ligase family.</text>
</comment>
<protein>
    <recommendedName>
        <fullName evidence="5">5-formyltetrahydrofolate cyclo-ligase</fullName>
        <ecNumber evidence="5">6.3.3.2</ecNumber>
    </recommendedName>
</protein>
<dbReference type="EMBL" id="DWWC01000152">
    <property type="protein sequence ID" value="HJC69566.1"/>
    <property type="molecule type" value="Genomic_DNA"/>
</dbReference>
<proteinExistence type="inferred from homology"/>
<name>A0A9D2THS9_9MICO</name>
<feature type="region of interest" description="Disordered" evidence="6">
    <location>
        <begin position="1"/>
        <end position="56"/>
    </location>
</feature>
<keyword evidence="2 4" id="KW-0547">Nucleotide-binding</keyword>
<dbReference type="PIRSF" id="PIRSF006806">
    <property type="entry name" value="FTHF_cligase"/>
    <property type="match status" value="1"/>
</dbReference>
<keyword evidence="3 4" id="KW-0067">ATP-binding</keyword>
<dbReference type="GO" id="GO:0030272">
    <property type="term" value="F:5-formyltetrahydrofolate cyclo-ligase activity"/>
    <property type="evidence" value="ECO:0007669"/>
    <property type="project" value="UniProtKB-EC"/>
</dbReference>
<evidence type="ECO:0000256" key="1">
    <source>
        <dbReference type="ARBA" id="ARBA00010638"/>
    </source>
</evidence>
<feature type="compositionally biased region" description="Low complexity" evidence="6">
    <location>
        <begin position="13"/>
        <end position="34"/>
    </location>
</feature>
<keyword evidence="5" id="KW-0460">Magnesium</keyword>
<dbReference type="EC" id="6.3.3.2" evidence="5"/>
<reference evidence="7" key="2">
    <citation type="submission" date="2021-04" db="EMBL/GenBank/DDBJ databases">
        <authorList>
            <person name="Gilroy R."/>
        </authorList>
    </citation>
    <scope>NUCLEOTIDE SEQUENCE</scope>
    <source>
        <strain evidence="7">CHK130-7132</strain>
    </source>
</reference>
<dbReference type="Proteomes" id="UP000823854">
    <property type="component" value="Unassembled WGS sequence"/>
</dbReference>
<dbReference type="NCBIfam" id="TIGR02727">
    <property type="entry name" value="MTHFS_bact"/>
    <property type="match status" value="1"/>
</dbReference>
<organism evidence="7 8">
    <name type="scientific">Candidatus Brachybacterium intestinipullorum</name>
    <dbReference type="NCBI Taxonomy" id="2838512"/>
    <lineage>
        <taxon>Bacteria</taxon>
        <taxon>Bacillati</taxon>
        <taxon>Actinomycetota</taxon>
        <taxon>Actinomycetes</taxon>
        <taxon>Micrococcales</taxon>
        <taxon>Dermabacteraceae</taxon>
        <taxon>Brachybacterium</taxon>
    </lineage>
</organism>
<evidence type="ECO:0000256" key="5">
    <source>
        <dbReference type="RuleBase" id="RU361279"/>
    </source>
</evidence>
<sequence length="241" mass="25348">MDAPIPAEDRTAQEPAAPTQQTAAQEQELAAQKQALRRSLRAARREAYGADPERRSREADRLLAHAGPLLALVDSVVARRRVATGPAPRVAAFHPTPTEADVMPLAAELAARGAELVFPAAAGTELEWIRWDGRSAFADSPGRGFGKEPVGERLGTDALAQAVLVLSPALAVDRAGTRIGHGAGYYDRALVTVPRSARVVAVVHPGELLAAGTLPREAHDVPIPEVLTADGIVSLITNDPA</sequence>
<reference evidence="7" key="1">
    <citation type="journal article" date="2021" name="PeerJ">
        <title>Extensive microbial diversity within the chicken gut microbiome revealed by metagenomics and culture.</title>
        <authorList>
            <person name="Gilroy R."/>
            <person name="Ravi A."/>
            <person name="Getino M."/>
            <person name="Pursley I."/>
            <person name="Horton D.L."/>
            <person name="Alikhan N.F."/>
            <person name="Baker D."/>
            <person name="Gharbi K."/>
            <person name="Hall N."/>
            <person name="Watson M."/>
            <person name="Adriaenssens E.M."/>
            <person name="Foster-Nyarko E."/>
            <person name="Jarju S."/>
            <person name="Secka A."/>
            <person name="Antonio M."/>
            <person name="Oren A."/>
            <person name="Chaudhuri R.R."/>
            <person name="La Ragione R."/>
            <person name="Hildebrand F."/>
            <person name="Pallen M.J."/>
        </authorList>
    </citation>
    <scope>NUCLEOTIDE SEQUENCE</scope>
    <source>
        <strain evidence="7">CHK130-7132</strain>
    </source>
</reference>
<dbReference type="AlphaFoldDB" id="A0A9D2THS9"/>
<feature type="binding site" evidence="4">
    <location>
        <begin position="178"/>
        <end position="186"/>
    </location>
    <ligand>
        <name>ATP</name>
        <dbReference type="ChEBI" id="CHEBI:30616"/>
    </ligand>
</feature>
<comment type="cofactor">
    <cofactor evidence="5">
        <name>Mg(2+)</name>
        <dbReference type="ChEBI" id="CHEBI:18420"/>
    </cofactor>
</comment>
<dbReference type="GO" id="GO:0005524">
    <property type="term" value="F:ATP binding"/>
    <property type="evidence" value="ECO:0007669"/>
    <property type="project" value="UniProtKB-KW"/>
</dbReference>
<dbReference type="GO" id="GO:0035999">
    <property type="term" value="P:tetrahydrofolate interconversion"/>
    <property type="evidence" value="ECO:0007669"/>
    <property type="project" value="TreeGrafter"/>
</dbReference>
<dbReference type="PANTHER" id="PTHR23407:SF1">
    <property type="entry name" value="5-FORMYLTETRAHYDROFOLATE CYCLO-LIGASE"/>
    <property type="match status" value="1"/>
</dbReference>
<comment type="caution">
    <text evidence="7">The sequence shown here is derived from an EMBL/GenBank/DDBJ whole genome shotgun (WGS) entry which is preliminary data.</text>
</comment>
<evidence type="ECO:0000256" key="2">
    <source>
        <dbReference type="ARBA" id="ARBA00022741"/>
    </source>
</evidence>
<accession>A0A9D2THS9</accession>
<dbReference type="GO" id="GO:0009396">
    <property type="term" value="P:folic acid-containing compound biosynthetic process"/>
    <property type="evidence" value="ECO:0007669"/>
    <property type="project" value="TreeGrafter"/>
</dbReference>
<dbReference type="InterPro" id="IPR037171">
    <property type="entry name" value="NagB/RpiA_transferase-like"/>
</dbReference>
<dbReference type="InterPro" id="IPR002698">
    <property type="entry name" value="FTHF_cligase"/>
</dbReference>
<dbReference type="Gene3D" id="3.40.50.10420">
    <property type="entry name" value="NagB/RpiA/CoA transferase-like"/>
    <property type="match status" value="1"/>
</dbReference>
<dbReference type="Pfam" id="PF01812">
    <property type="entry name" value="5-FTHF_cyc-lig"/>
    <property type="match status" value="1"/>
</dbReference>
<evidence type="ECO:0000313" key="7">
    <source>
        <dbReference type="EMBL" id="HJC69566.1"/>
    </source>
</evidence>
<evidence type="ECO:0000256" key="4">
    <source>
        <dbReference type="PIRSR" id="PIRSR006806-1"/>
    </source>
</evidence>
<keyword evidence="7" id="KW-0436">Ligase</keyword>
<feature type="compositionally biased region" description="Basic and acidic residues" evidence="6">
    <location>
        <begin position="43"/>
        <end position="56"/>
    </location>
</feature>
<dbReference type="InterPro" id="IPR024185">
    <property type="entry name" value="FTHF_cligase-like_sf"/>
</dbReference>
<feature type="binding site" evidence="4">
    <location>
        <position position="99"/>
    </location>
    <ligand>
        <name>substrate</name>
    </ligand>
</feature>
<evidence type="ECO:0000256" key="3">
    <source>
        <dbReference type="ARBA" id="ARBA00022840"/>
    </source>
</evidence>
<gene>
    <name evidence="7" type="ORF">H9932_07810</name>
</gene>
<dbReference type="GO" id="GO:0046872">
    <property type="term" value="F:metal ion binding"/>
    <property type="evidence" value="ECO:0007669"/>
    <property type="project" value="UniProtKB-KW"/>
</dbReference>